<name>A0ABU5EQP4_9BACT</name>
<comment type="caution">
    <text evidence="2">The sequence shown here is derived from an EMBL/GenBank/DDBJ whole genome shotgun (WGS) entry which is preliminary data.</text>
</comment>
<feature type="signal peptide" evidence="1">
    <location>
        <begin position="1"/>
        <end position="17"/>
    </location>
</feature>
<organism evidence="2 3">
    <name type="scientific">Gemmata algarum</name>
    <dbReference type="NCBI Taxonomy" id="2975278"/>
    <lineage>
        <taxon>Bacteria</taxon>
        <taxon>Pseudomonadati</taxon>
        <taxon>Planctomycetota</taxon>
        <taxon>Planctomycetia</taxon>
        <taxon>Gemmatales</taxon>
        <taxon>Gemmataceae</taxon>
        <taxon>Gemmata</taxon>
    </lineage>
</organism>
<dbReference type="RefSeq" id="WP_261185896.1">
    <property type="nucleotide sequence ID" value="NZ_JAXBLV010000001.1"/>
</dbReference>
<dbReference type="Proteomes" id="UP001272242">
    <property type="component" value="Unassembled WGS sequence"/>
</dbReference>
<reference evidence="3" key="1">
    <citation type="journal article" date="2023" name="Mar. Drugs">
        <title>Gemmata algarum, a Novel Planctomycete Isolated from an Algal Mat, Displays Antimicrobial Activity.</title>
        <authorList>
            <person name="Kumar G."/>
            <person name="Kallscheuer N."/>
            <person name="Kashif M."/>
            <person name="Ahamad S."/>
            <person name="Jagadeeshwari U."/>
            <person name="Pannikurungottu S."/>
            <person name="Haufschild T."/>
            <person name="Kabuu M."/>
            <person name="Sasikala C."/>
            <person name="Jogler C."/>
            <person name="Ramana C."/>
        </authorList>
    </citation>
    <scope>NUCLEOTIDE SEQUENCE [LARGE SCALE GENOMIC DNA]</scope>
    <source>
        <strain evidence="3">JC673</strain>
    </source>
</reference>
<evidence type="ECO:0000256" key="1">
    <source>
        <dbReference type="SAM" id="SignalP"/>
    </source>
</evidence>
<evidence type="ECO:0000313" key="3">
    <source>
        <dbReference type="Proteomes" id="UP001272242"/>
    </source>
</evidence>
<dbReference type="EMBL" id="JAXBLV010000001">
    <property type="protein sequence ID" value="MDY3557677.1"/>
    <property type="molecule type" value="Genomic_DNA"/>
</dbReference>
<sequence length="104" mass="11098">MLRALMVLLLFAPAAVAADGKVSGTVTVNGKPLAAGRVIFHLDGEQFVGCKVKDGKYVIDRVPTGTRRVSIEGKGVPDTFGTEVSPLVVEIREGQNSEQNFDLK</sequence>
<keyword evidence="1" id="KW-0732">Signal</keyword>
<protein>
    <submittedName>
        <fullName evidence="2">Carboxypeptidase-like regulatory domain-containing protein</fullName>
    </submittedName>
</protein>
<proteinExistence type="predicted"/>
<gene>
    <name evidence="2" type="ORF">R5W23_000205</name>
</gene>
<keyword evidence="3" id="KW-1185">Reference proteome</keyword>
<accession>A0ABU5EQP4</accession>
<evidence type="ECO:0000313" key="2">
    <source>
        <dbReference type="EMBL" id="MDY3557677.1"/>
    </source>
</evidence>
<feature type="chain" id="PRO_5047455652" evidence="1">
    <location>
        <begin position="18"/>
        <end position="104"/>
    </location>
</feature>